<keyword evidence="5" id="KW-1185">Reference proteome</keyword>
<dbReference type="SMART" id="SM00701">
    <property type="entry name" value="PGRP"/>
    <property type="match status" value="1"/>
</dbReference>
<proteinExistence type="inferred from homology"/>
<reference evidence="4 5" key="1">
    <citation type="submission" date="2020-03" db="EMBL/GenBank/DDBJ databases">
        <title>Nocardioides sp. nov., isolated from fish.</title>
        <authorList>
            <person name="Hyun D.-W."/>
            <person name="Bae J.-W."/>
        </authorList>
    </citation>
    <scope>NUCLEOTIDE SEQUENCE [LARGE SCALE GENOMIC DNA]</scope>
    <source>
        <strain evidence="4 5">HDW12A</strain>
    </source>
</reference>
<protein>
    <recommendedName>
        <fullName evidence="6">N-acetylmuramoyl-L-alanine amidase</fullName>
    </recommendedName>
</protein>
<name>A0A6G7YGH5_9ACTN</name>
<comment type="similarity">
    <text evidence="1">Belongs to the N-acetylmuramoyl-L-alanine amidase 2 family.</text>
</comment>
<dbReference type="SMART" id="SM00644">
    <property type="entry name" value="Ami_2"/>
    <property type="match status" value="1"/>
</dbReference>
<dbReference type="AlphaFoldDB" id="A0A6G7YGH5"/>
<dbReference type="GO" id="GO:0009253">
    <property type="term" value="P:peptidoglycan catabolic process"/>
    <property type="evidence" value="ECO:0007669"/>
    <property type="project" value="InterPro"/>
</dbReference>
<dbReference type="Proteomes" id="UP000502035">
    <property type="component" value="Chromosome"/>
</dbReference>
<dbReference type="RefSeq" id="WP_166318172.1">
    <property type="nucleotide sequence ID" value="NZ_CP049866.1"/>
</dbReference>
<organism evidence="4 5">
    <name type="scientific">Nocardioides piscis</name>
    <dbReference type="NCBI Taxonomy" id="2714938"/>
    <lineage>
        <taxon>Bacteria</taxon>
        <taxon>Bacillati</taxon>
        <taxon>Actinomycetota</taxon>
        <taxon>Actinomycetes</taxon>
        <taxon>Propionibacteriales</taxon>
        <taxon>Nocardioidaceae</taxon>
        <taxon>Nocardioides</taxon>
    </lineage>
</organism>
<feature type="domain" description="N-acetylmuramoyl-L-alanine amidase" evidence="2">
    <location>
        <begin position="127"/>
        <end position="288"/>
    </location>
</feature>
<dbReference type="InterPro" id="IPR006619">
    <property type="entry name" value="PGRP_domain_met/bac"/>
</dbReference>
<evidence type="ECO:0000259" key="3">
    <source>
        <dbReference type="SMART" id="SM00701"/>
    </source>
</evidence>
<dbReference type="GO" id="GO:0008270">
    <property type="term" value="F:zinc ion binding"/>
    <property type="evidence" value="ECO:0007669"/>
    <property type="project" value="InterPro"/>
</dbReference>
<evidence type="ECO:0000313" key="5">
    <source>
        <dbReference type="Proteomes" id="UP000502035"/>
    </source>
</evidence>
<dbReference type="InterPro" id="IPR036505">
    <property type="entry name" value="Amidase/PGRP_sf"/>
</dbReference>
<accession>A0A6G7YGH5</accession>
<dbReference type="PANTHER" id="PTHR11022:SF41">
    <property type="entry name" value="PEPTIDOGLYCAN-RECOGNITION PROTEIN LC-RELATED"/>
    <property type="match status" value="1"/>
</dbReference>
<gene>
    <name evidence="4" type="ORF">G7071_10330</name>
</gene>
<dbReference type="PANTHER" id="PTHR11022">
    <property type="entry name" value="PEPTIDOGLYCAN RECOGNITION PROTEIN"/>
    <property type="match status" value="1"/>
</dbReference>
<dbReference type="InterPro" id="IPR015510">
    <property type="entry name" value="PGRP"/>
</dbReference>
<evidence type="ECO:0000256" key="1">
    <source>
        <dbReference type="ARBA" id="ARBA00007553"/>
    </source>
</evidence>
<evidence type="ECO:0008006" key="6">
    <source>
        <dbReference type="Google" id="ProtNLM"/>
    </source>
</evidence>
<sequence>MVAFLWDAGQTAPRLHIRSRTAAGWGSWLSVTTLHDVADAGSVEKSGLAGTDVTWIGRADGVQIRVQGRRPAGLTLVLLYPERRPGDTSVGSSGTGLLEPRARQSAALGAARPRLIGRRAWGADESLRDTDPAYIHTIKQVHVHHTVNSNSYAREDVPALLRGMYAYHTKSLGWSDIGYNFLVDRFGRCWVGRAGGAGRLVRGSHTLGFNAESTGISAIGNYDTQRPSSAMLGAIAAIAAWKVAPFERDPVGSIRVESEGSDKFARGQDVALPVIDGHRDTNDTACPGRYLYEALPEVRRRRQELVAAGTPAPIIVVEEAASVTGEPRVGNTLSASPGRFTPSDVSVTYQWLRAGQPIVGASVQSYPVTPQDVGAVLSCLVTLNRAGLSPVVQTPSATGPTIAAPTLRVIASNNQKGIAKIRVKLAGPPGAPVVPTGVVAVTLGKRTTKFALLDGVVVAKFGGRRRLRAGTYAVGVVYAGDDIFTEATRNTTLRIA</sequence>
<feature type="domain" description="Peptidoglycan recognition protein family" evidence="3">
    <location>
        <begin position="113"/>
        <end position="261"/>
    </location>
</feature>
<dbReference type="Gene3D" id="2.60.40.2700">
    <property type="match status" value="1"/>
</dbReference>
<evidence type="ECO:0000259" key="2">
    <source>
        <dbReference type="SMART" id="SM00644"/>
    </source>
</evidence>
<dbReference type="Gene3D" id="3.40.80.10">
    <property type="entry name" value="Peptidoglycan recognition protein-like"/>
    <property type="match status" value="1"/>
</dbReference>
<dbReference type="KEGG" id="npi:G7071_10330"/>
<dbReference type="EMBL" id="CP049866">
    <property type="protein sequence ID" value="QIK75776.1"/>
    <property type="molecule type" value="Genomic_DNA"/>
</dbReference>
<dbReference type="GO" id="GO:0008745">
    <property type="term" value="F:N-acetylmuramoyl-L-alanine amidase activity"/>
    <property type="evidence" value="ECO:0007669"/>
    <property type="project" value="InterPro"/>
</dbReference>
<dbReference type="InterPro" id="IPR002502">
    <property type="entry name" value="Amidase_domain"/>
</dbReference>
<dbReference type="CDD" id="cd06583">
    <property type="entry name" value="PGRP"/>
    <property type="match status" value="1"/>
</dbReference>
<dbReference type="SUPFAM" id="SSF55846">
    <property type="entry name" value="N-acetylmuramoyl-L-alanine amidase-like"/>
    <property type="match status" value="1"/>
</dbReference>
<evidence type="ECO:0000313" key="4">
    <source>
        <dbReference type="EMBL" id="QIK75776.1"/>
    </source>
</evidence>
<dbReference type="Pfam" id="PF01510">
    <property type="entry name" value="Amidase_2"/>
    <property type="match status" value="1"/>
</dbReference>